<evidence type="ECO:0000256" key="1">
    <source>
        <dbReference type="ARBA" id="ARBA00004533"/>
    </source>
</evidence>
<keyword evidence="4" id="KW-0808">Transferase</keyword>
<dbReference type="PANTHER" id="PTHR30606:SF10">
    <property type="entry name" value="PHOSPHATIDYLINOSITOL MANNOSIDE ACYLTRANSFERASE"/>
    <property type="match status" value="1"/>
</dbReference>
<dbReference type="CDD" id="cd07984">
    <property type="entry name" value="LPLAT_LABLAT-like"/>
    <property type="match status" value="1"/>
</dbReference>
<evidence type="ECO:0000256" key="2">
    <source>
        <dbReference type="ARBA" id="ARBA00022475"/>
    </source>
</evidence>
<keyword evidence="5" id="KW-0472">Membrane</keyword>
<protein>
    <recommendedName>
        <fullName evidence="8">Lipid A biosynthesis acyltransferase</fullName>
    </recommendedName>
</protein>
<evidence type="ECO:0000256" key="3">
    <source>
        <dbReference type="ARBA" id="ARBA00022519"/>
    </source>
</evidence>
<reference evidence="7" key="1">
    <citation type="journal article" date="2020" name="mSystems">
        <title>Genome- and Community-Level Interaction Insights into Carbon Utilization and Element Cycling Functions of Hydrothermarchaeota in Hydrothermal Sediment.</title>
        <authorList>
            <person name="Zhou Z."/>
            <person name="Liu Y."/>
            <person name="Xu W."/>
            <person name="Pan J."/>
            <person name="Luo Z.H."/>
            <person name="Li M."/>
        </authorList>
    </citation>
    <scope>NUCLEOTIDE SEQUENCE [LARGE SCALE GENOMIC DNA]</scope>
    <source>
        <strain evidence="7">SpSt-548</strain>
    </source>
</reference>
<dbReference type="GO" id="GO:0016746">
    <property type="term" value="F:acyltransferase activity"/>
    <property type="evidence" value="ECO:0007669"/>
    <property type="project" value="UniProtKB-KW"/>
</dbReference>
<dbReference type="PANTHER" id="PTHR30606">
    <property type="entry name" value="LIPID A BIOSYNTHESIS LAUROYL ACYLTRANSFERASE"/>
    <property type="match status" value="1"/>
</dbReference>
<dbReference type="AlphaFoldDB" id="A0A7V4G6B4"/>
<accession>A0A7V4G6B4</accession>
<proteinExistence type="predicted"/>
<evidence type="ECO:0000313" key="7">
    <source>
        <dbReference type="EMBL" id="HGS04248.1"/>
    </source>
</evidence>
<keyword evidence="3" id="KW-0997">Cell inner membrane</keyword>
<evidence type="ECO:0008006" key="8">
    <source>
        <dbReference type="Google" id="ProtNLM"/>
    </source>
</evidence>
<keyword evidence="2" id="KW-1003">Cell membrane</keyword>
<evidence type="ECO:0000256" key="6">
    <source>
        <dbReference type="ARBA" id="ARBA00023315"/>
    </source>
</evidence>
<dbReference type="EMBL" id="DSXI01000038">
    <property type="protein sequence ID" value="HGS04248.1"/>
    <property type="molecule type" value="Genomic_DNA"/>
</dbReference>
<organism evidence="7">
    <name type="scientific">Desulfobacca acetoxidans</name>
    <dbReference type="NCBI Taxonomy" id="60893"/>
    <lineage>
        <taxon>Bacteria</taxon>
        <taxon>Pseudomonadati</taxon>
        <taxon>Thermodesulfobacteriota</taxon>
        <taxon>Desulfobaccia</taxon>
        <taxon>Desulfobaccales</taxon>
        <taxon>Desulfobaccaceae</taxon>
        <taxon>Desulfobacca</taxon>
    </lineage>
</organism>
<gene>
    <name evidence="7" type="ORF">ENT08_00640</name>
</gene>
<evidence type="ECO:0000256" key="5">
    <source>
        <dbReference type="ARBA" id="ARBA00023136"/>
    </source>
</evidence>
<dbReference type="GO" id="GO:0009247">
    <property type="term" value="P:glycolipid biosynthetic process"/>
    <property type="evidence" value="ECO:0007669"/>
    <property type="project" value="UniProtKB-ARBA"/>
</dbReference>
<dbReference type="PIRSF" id="PIRSF026649">
    <property type="entry name" value="MsbB"/>
    <property type="match status" value="1"/>
</dbReference>
<keyword evidence="6" id="KW-0012">Acyltransferase</keyword>
<comment type="caution">
    <text evidence="7">The sequence shown here is derived from an EMBL/GenBank/DDBJ whole genome shotgun (WGS) entry which is preliminary data.</text>
</comment>
<dbReference type="Pfam" id="PF03279">
    <property type="entry name" value="Lip_A_acyltrans"/>
    <property type="match status" value="1"/>
</dbReference>
<dbReference type="InterPro" id="IPR004960">
    <property type="entry name" value="LipA_acyltrans"/>
</dbReference>
<dbReference type="GO" id="GO:0005886">
    <property type="term" value="C:plasma membrane"/>
    <property type="evidence" value="ECO:0007669"/>
    <property type="project" value="UniProtKB-SubCell"/>
</dbReference>
<name>A0A7V4G6B4_9BACT</name>
<comment type="subcellular location">
    <subcellularLocation>
        <location evidence="1">Cell inner membrane</location>
    </subcellularLocation>
</comment>
<sequence length="311" mass="35382">MGAQGEPPGGHRPHRGVLSPASGALLVRPGGRWGQALGDFLAAALGEVWYRLDRRHREITLRNLAFAYGAELTPAARERLARQVFRHFVRFAWEMAVLLLAPLTYLKKRVLILGEENLAAALQKGRGAVCIAAHAGNWEYTVMGYGLQFRRVAVVARELDHPLARRLARYLRERGGNWMVNKQRGLREILAHLKHNRVVGIVIDQNTATQEGVLADFFGHPARTTPVAALLARRGVPVVPSLSRRLPDGRQMMIFFPPLPFEKTADPEADIRRQVALQNLYIEAWVRREPSQWLWLHRRWKNQFPELYENV</sequence>
<evidence type="ECO:0000256" key="4">
    <source>
        <dbReference type="ARBA" id="ARBA00022679"/>
    </source>
</evidence>